<reference evidence="1 2" key="1">
    <citation type="submission" date="2024-02" db="EMBL/GenBank/DDBJ databases">
        <authorList>
            <person name="Chen Y."/>
            <person name="Shah S."/>
            <person name="Dougan E. K."/>
            <person name="Thang M."/>
            <person name="Chan C."/>
        </authorList>
    </citation>
    <scope>NUCLEOTIDE SEQUENCE [LARGE SCALE GENOMIC DNA]</scope>
</reference>
<sequence length="90" mass="9919">VKSNIEIEDVCYYILCPLCSVVQEAAHVDRVFSAVARRVKAEAEKAKKRLEEIGVEEDDDEEMQAEAPTLQAMFDEGFNAALDTAVGALD</sequence>
<organism evidence="1 2">
    <name type="scientific">Durusdinium trenchii</name>
    <dbReference type="NCBI Taxonomy" id="1381693"/>
    <lineage>
        <taxon>Eukaryota</taxon>
        <taxon>Sar</taxon>
        <taxon>Alveolata</taxon>
        <taxon>Dinophyceae</taxon>
        <taxon>Suessiales</taxon>
        <taxon>Symbiodiniaceae</taxon>
        <taxon>Durusdinium</taxon>
    </lineage>
</organism>
<name>A0ABP0LD65_9DINO</name>
<protein>
    <submittedName>
        <fullName evidence="1">Uncharacterized protein</fullName>
    </submittedName>
</protein>
<gene>
    <name evidence="1" type="ORF">SCF082_LOCUS22001</name>
</gene>
<comment type="caution">
    <text evidence="1">The sequence shown here is derived from an EMBL/GenBank/DDBJ whole genome shotgun (WGS) entry which is preliminary data.</text>
</comment>
<evidence type="ECO:0000313" key="1">
    <source>
        <dbReference type="EMBL" id="CAK9037107.1"/>
    </source>
</evidence>
<evidence type="ECO:0000313" key="2">
    <source>
        <dbReference type="Proteomes" id="UP001642464"/>
    </source>
</evidence>
<feature type="non-terminal residue" evidence="1">
    <location>
        <position position="1"/>
    </location>
</feature>
<dbReference type="Proteomes" id="UP001642464">
    <property type="component" value="Unassembled WGS sequence"/>
</dbReference>
<accession>A0ABP0LD65</accession>
<dbReference type="EMBL" id="CAXAMM010015758">
    <property type="protein sequence ID" value="CAK9037107.1"/>
    <property type="molecule type" value="Genomic_DNA"/>
</dbReference>
<keyword evidence="2" id="KW-1185">Reference proteome</keyword>
<proteinExistence type="predicted"/>